<keyword evidence="6" id="KW-0560">Oxidoreductase</keyword>
<dbReference type="GO" id="GO:0016614">
    <property type="term" value="F:oxidoreductase activity, acting on CH-OH group of donors"/>
    <property type="evidence" value="ECO:0007669"/>
    <property type="project" value="InterPro"/>
</dbReference>
<dbReference type="InterPro" id="IPR012132">
    <property type="entry name" value="GMC_OxRdtase"/>
</dbReference>
<keyword evidence="5 8" id="KW-0274">FAD</keyword>
<feature type="domain" description="Glucose-methanol-choline oxidoreductase C-terminal" evidence="10">
    <location>
        <begin position="481"/>
        <end position="617"/>
    </location>
</feature>
<proteinExistence type="inferred from homology"/>
<dbReference type="Gene3D" id="3.50.50.60">
    <property type="entry name" value="FAD/NAD(P)-binding domain"/>
    <property type="match status" value="1"/>
</dbReference>
<evidence type="ECO:0000256" key="3">
    <source>
        <dbReference type="ARBA" id="ARBA00022630"/>
    </source>
</evidence>
<feature type="active site" description="Proton acceptor" evidence="7">
    <location>
        <position position="608"/>
    </location>
</feature>
<organism evidence="11 12">
    <name type="scientific">Phanerochaete carnosa (strain HHB-10118-sp)</name>
    <name type="common">White-rot fungus</name>
    <name type="synonym">Peniophora carnosa</name>
    <dbReference type="NCBI Taxonomy" id="650164"/>
    <lineage>
        <taxon>Eukaryota</taxon>
        <taxon>Fungi</taxon>
        <taxon>Dikarya</taxon>
        <taxon>Basidiomycota</taxon>
        <taxon>Agaricomycotina</taxon>
        <taxon>Agaricomycetes</taxon>
        <taxon>Polyporales</taxon>
        <taxon>Phanerochaetaceae</taxon>
        <taxon>Phanerochaete</taxon>
    </lineage>
</organism>
<evidence type="ECO:0000256" key="5">
    <source>
        <dbReference type="ARBA" id="ARBA00022827"/>
    </source>
</evidence>
<reference evidence="11 12" key="1">
    <citation type="journal article" date="2012" name="BMC Genomics">
        <title>Comparative genomics of the white-rot fungi, Phanerochaete carnosa and P. chrysosporium, to elucidate the genetic basis of the distinct wood types they colonize.</title>
        <authorList>
            <person name="Suzuki H."/>
            <person name="MacDonald J."/>
            <person name="Syed K."/>
            <person name="Salamov A."/>
            <person name="Hori C."/>
            <person name="Aerts A."/>
            <person name="Henrissat B."/>
            <person name="Wiebenga A."/>
            <person name="vanKuyk P.A."/>
            <person name="Barry K."/>
            <person name="Lindquist E."/>
            <person name="LaButti K."/>
            <person name="Lapidus A."/>
            <person name="Lucas S."/>
            <person name="Coutinho P."/>
            <person name="Gong Y."/>
            <person name="Samejima M."/>
            <person name="Mahadevan R."/>
            <person name="Abou-Zaid M."/>
            <person name="de Vries R.P."/>
            <person name="Igarashi K."/>
            <person name="Yadav J.S."/>
            <person name="Grigoriev I.V."/>
            <person name="Master E.R."/>
        </authorList>
    </citation>
    <scope>NUCLEOTIDE SEQUENCE [LARGE SCALE GENOMIC DNA]</scope>
    <source>
        <strain evidence="11 12">HHB-10118-sp</strain>
    </source>
</reference>
<feature type="active site" description="Proton donor" evidence="7">
    <location>
        <position position="565"/>
    </location>
</feature>
<evidence type="ECO:0008006" key="13">
    <source>
        <dbReference type="Google" id="ProtNLM"/>
    </source>
</evidence>
<evidence type="ECO:0000313" key="12">
    <source>
        <dbReference type="Proteomes" id="UP000008370"/>
    </source>
</evidence>
<sequence>MAEKLARSQDIDGRAFDYIIIGKCLRHFETAGSVLAHRLSEDPNVTVAVLEAGKAHFDDPLINSPLLFSKQFGSPEYDWAFPVVPQENAPQAHLLPWSRGTGLGGSSKMNILAYTKPAREEMDALEALGNPGWNWESYQKYIKKAEGYLRSCRYAHRRSVSVIADSAYLALARSTIASETSITRTPSDTMARPLTVSFVPTGSGADAAFQQSLAKNGLDVLTDALGGEIIGSWKGLSTFDPDSGRRVDAATAYLLPILDRPNLKVLTEAYVCRILTEGEGESVVARGVEFEHGGRTQKAFAAREVILSAGGIKSPQILELSGIGDRKILEPLGIRTAVDLPAVGNNSQEHHLCRAPFLRMKEGKGLITGYMLATDERVAADLKEMHKLDIDYAIVLNALAFAPLQTMTDRAPEMIAKKKAQLAKNWETYPPGLRKQYELMLKLLESVKGADIEYFVSASMFRQPPEPRKPHMGVTPNLTHPWSRGAIHIASADPKAQPRIDPHYFEDEMDLEIMAEGLKYILKVIRTPPFNDLVDLELIPGLAVDVSTDEKLKDFIRKNTSTTWHTCGTCSMMPRGLGGVVDPELRVYGTKNLRVVDLSVLPLMVAVHTQAVVYGIAEQAADIIKKSAQSTSV</sequence>
<dbReference type="InterPro" id="IPR036188">
    <property type="entry name" value="FAD/NAD-bd_sf"/>
</dbReference>
<dbReference type="Proteomes" id="UP000008370">
    <property type="component" value="Unassembled WGS sequence"/>
</dbReference>
<accession>K5VTF0</accession>
<dbReference type="KEGG" id="pco:PHACADRAFT_213839"/>
<dbReference type="RefSeq" id="XP_007401269.1">
    <property type="nucleotide sequence ID" value="XM_007401207.1"/>
</dbReference>
<evidence type="ECO:0000256" key="2">
    <source>
        <dbReference type="ARBA" id="ARBA00010790"/>
    </source>
</evidence>
<dbReference type="Pfam" id="PF00732">
    <property type="entry name" value="GMC_oxred_N"/>
    <property type="match status" value="1"/>
</dbReference>
<dbReference type="InParanoid" id="K5VTF0"/>
<feature type="binding site" evidence="8">
    <location>
        <begin position="564"/>
        <end position="565"/>
    </location>
    <ligand>
        <name>FAD</name>
        <dbReference type="ChEBI" id="CHEBI:57692"/>
    </ligand>
</feature>
<evidence type="ECO:0000256" key="4">
    <source>
        <dbReference type="ARBA" id="ARBA00022729"/>
    </source>
</evidence>
<dbReference type="InterPro" id="IPR000172">
    <property type="entry name" value="GMC_OxRdtase_N"/>
</dbReference>
<dbReference type="GeneID" id="18913428"/>
<protein>
    <recommendedName>
        <fullName evidence="13">Glucose-methanol-choline oxidoreductase N-terminal domain-containing protein</fullName>
    </recommendedName>
</protein>
<dbReference type="SUPFAM" id="SSF51905">
    <property type="entry name" value="FAD/NAD(P)-binding domain"/>
    <property type="match status" value="1"/>
</dbReference>
<dbReference type="SUPFAM" id="SSF54373">
    <property type="entry name" value="FAD-linked reductases, C-terminal domain"/>
    <property type="match status" value="1"/>
</dbReference>
<comment type="similarity">
    <text evidence="2">Belongs to the GMC oxidoreductase family.</text>
</comment>
<dbReference type="AlphaFoldDB" id="K5VTF0"/>
<evidence type="ECO:0000256" key="7">
    <source>
        <dbReference type="PIRSR" id="PIRSR000137-1"/>
    </source>
</evidence>
<keyword evidence="12" id="KW-1185">Reference proteome</keyword>
<keyword evidence="3" id="KW-0285">Flavoprotein</keyword>
<dbReference type="Pfam" id="PF05199">
    <property type="entry name" value="GMC_oxred_C"/>
    <property type="match status" value="1"/>
</dbReference>
<evidence type="ECO:0000256" key="8">
    <source>
        <dbReference type="PIRSR" id="PIRSR000137-2"/>
    </source>
</evidence>
<dbReference type="InterPro" id="IPR007867">
    <property type="entry name" value="GMC_OxRtase_C"/>
</dbReference>
<dbReference type="PIRSF" id="PIRSF000137">
    <property type="entry name" value="Alcohol_oxidase"/>
    <property type="match status" value="1"/>
</dbReference>
<comment type="cofactor">
    <cofactor evidence="1 8">
        <name>FAD</name>
        <dbReference type="ChEBI" id="CHEBI:57692"/>
    </cofactor>
</comment>
<evidence type="ECO:0000256" key="1">
    <source>
        <dbReference type="ARBA" id="ARBA00001974"/>
    </source>
</evidence>
<dbReference type="GO" id="GO:0050660">
    <property type="term" value="F:flavin adenine dinucleotide binding"/>
    <property type="evidence" value="ECO:0007669"/>
    <property type="project" value="InterPro"/>
</dbReference>
<evidence type="ECO:0000256" key="6">
    <source>
        <dbReference type="ARBA" id="ARBA00023002"/>
    </source>
</evidence>
<evidence type="ECO:0000259" key="10">
    <source>
        <dbReference type="Pfam" id="PF05199"/>
    </source>
</evidence>
<dbReference type="PANTHER" id="PTHR11552">
    <property type="entry name" value="GLUCOSE-METHANOL-CHOLINE GMC OXIDOREDUCTASE"/>
    <property type="match status" value="1"/>
</dbReference>
<feature type="binding site" evidence="8">
    <location>
        <position position="271"/>
    </location>
    <ligand>
        <name>FAD</name>
        <dbReference type="ChEBI" id="CHEBI:57692"/>
    </ligand>
</feature>
<dbReference type="HOGENOM" id="CLU_002865_6_0_1"/>
<dbReference type="EMBL" id="JH930479">
    <property type="protein sequence ID" value="EKM50075.1"/>
    <property type="molecule type" value="Genomic_DNA"/>
</dbReference>
<name>K5VTF0_PHACS</name>
<dbReference type="PANTHER" id="PTHR11552:SF201">
    <property type="entry name" value="GLUCOSE-METHANOL-CHOLINE OXIDOREDUCTASE N-TERMINAL DOMAIN-CONTAINING PROTEIN"/>
    <property type="match status" value="1"/>
</dbReference>
<dbReference type="Gene3D" id="3.30.560.10">
    <property type="entry name" value="Glucose Oxidase, domain 3"/>
    <property type="match status" value="1"/>
</dbReference>
<evidence type="ECO:0000259" key="9">
    <source>
        <dbReference type="Pfam" id="PF00732"/>
    </source>
</evidence>
<feature type="domain" description="Glucose-methanol-choline oxidoreductase N-terminal" evidence="9">
    <location>
        <begin position="94"/>
        <end position="350"/>
    </location>
</feature>
<evidence type="ECO:0000313" key="11">
    <source>
        <dbReference type="EMBL" id="EKM50075.1"/>
    </source>
</evidence>
<dbReference type="OrthoDB" id="269227at2759"/>
<keyword evidence="4" id="KW-0732">Signal</keyword>
<gene>
    <name evidence="11" type="ORF">PHACADRAFT_213839</name>
</gene>